<dbReference type="GO" id="GO:0009073">
    <property type="term" value="P:aromatic amino acid family biosynthetic process"/>
    <property type="evidence" value="ECO:0007669"/>
    <property type="project" value="UniProtKB-KW"/>
</dbReference>
<feature type="binding site" evidence="8">
    <location>
        <position position="65"/>
    </location>
    <ligand>
        <name>shikimate</name>
        <dbReference type="ChEBI" id="CHEBI:36208"/>
    </ligand>
</feature>
<dbReference type="Gene3D" id="3.40.50.10860">
    <property type="entry name" value="Leucine Dehydrogenase, chain A, domain 1"/>
    <property type="match status" value="1"/>
</dbReference>
<dbReference type="InterPro" id="IPR046346">
    <property type="entry name" value="Aminoacid_DH-like_N_sf"/>
</dbReference>
<keyword evidence="13" id="KW-1185">Reference proteome</keyword>
<comment type="subunit">
    <text evidence="8">Homodimer.</text>
</comment>
<dbReference type="PANTHER" id="PTHR21089:SF1">
    <property type="entry name" value="BIFUNCTIONAL 3-DEHYDROQUINATE DEHYDRATASE_SHIKIMATE DEHYDROGENASE, CHLOROPLASTIC"/>
    <property type="match status" value="1"/>
</dbReference>
<dbReference type="NCBIfam" id="NF001312">
    <property type="entry name" value="PRK00258.1-4"/>
    <property type="match status" value="1"/>
</dbReference>
<keyword evidence="5 8" id="KW-0560">Oxidoreductase</keyword>
<feature type="binding site" evidence="8">
    <location>
        <position position="250"/>
    </location>
    <ligand>
        <name>shikimate</name>
        <dbReference type="ChEBI" id="CHEBI:36208"/>
    </ligand>
</feature>
<name>A0A5C4NHK5_9RHOB</name>
<protein>
    <recommendedName>
        <fullName evidence="2 8">Shikimate dehydrogenase (NADP(+))</fullName>
        <shortName evidence="8">SDH</shortName>
        <ecNumber evidence="2 8">1.1.1.25</ecNumber>
    </recommendedName>
</protein>
<dbReference type="InterPro" id="IPR006151">
    <property type="entry name" value="Shikm_DH/Glu-tRNA_Rdtase"/>
</dbReference>
<gene>
    <name evidence="8" type="primary">aroE</name>
    <name evidence="12" type="ORF">FHG71_03740</name>
</gene>
<dbReference type="GO" id="GO:0009423">
    <property type="term" value="P:chorismate biosynthetic process"/>
    <property type="evidence" value="ECO:0007669"/>
    <property type="project" value="UniProtKB-UniRule"/>
</dbReference>
<proteinExistence type="inferred from homology"/>
<feature type="binding site" evidence="8">
    <location>
        <position position="90"/>
    </location>
    <ligand>
        <name>shikimate</name>
        <dbReference type="ChEBI" id="CHEBI:36208"/>
    </ligand>
</feature>
<comment type="catalytic activity">
    <reaction evidence="7 8">
        <text>shikimate + NADP(+) = 3-dehydroshikimate + NADPH + H(+)</text>
        <dbReference type="Rhea" id="RHEA:17737"/>
        <dbReference type="ChEBI" id="CHEBI:15378"/>
        <dbReference type="ChEBI" id="CHEBI:16630"/>
        <dbReference type="ChEBI" id="CHEBI:36208"/>
        <dbReference type="ChEBI" id="CHEBI:57783"/>
        <dbReference type="ChEBI" id="CHEBI:58349"/>
        <dbReference type="EC" id="1.1.1.25"/>
    </reaction>
</comment>
<evidence type="ECO:0000256" key="8">
    <source>
        <dbReference type="HAMAP-Rule" id="MF_00222"/>
    </source>
</evidence>
<sequence>MTSPYLLAGVVGRPIAHSRSPRLHRHWLSRHGIAGDYVALEVGEDDLEEVLRALPKAGFRGVNVTIPHKLAALRLADEATERAQRIGAANLLVFREGRILADNTDGEGFLNALRRGAPGWDPAAGPATVLGAGGAARAVIVTLLDAGVPEILLTNRTRETAEALAKEFGDRVRVHDWVQAGNAVEDGRTVVNTTSLGMVGKPELRVPLDGLREGHVVMDLIYAPLETRLLREARETGAVAVDGLGMLLHQAVPAFERWFGVRPEVDEALRAAVLA</sequence>
<dbReference type="InterPro" id="IPR011342">
    <property type="entry name" value="Shikimate_DH"/>
</dbReference>
<comment type="caution">
    <text evidence="8">Lacks conserved residue(s) required for the propagation of feature annotation.</text>
</comment>
<dbReference type="GO" id="GO:0019632">
    <property type="term" value="P:shikimate metabolic process"/>
    <property type="evidence" value="ECO:0007669"/>
    <property type="project" value="InterPro"/>
</dbReference>
<dbReference type="Proteomes" id="UP000305709">
    <property type="component" value="Unassembled WGS sequence"/>
</dbReference>
<evidence type="ECO:0000256" key="1">
    <source>
        <dbReference type="ARBA" id="ARBA00004871"/>
    </source>
</evidence>
<evidence type="ECO:0000313" key="13">
    <source>
        <dbReference type="Proteomes" id="UP000305709"/>
    </source>
</evidence>
<evidence type="ECO:0000256" key="2">
    <source>
        <dbReference type="ARBA" id="ARBA00012962"/>
    </source>
</evidence>
<dbReference type="EC" id="1.1.1.25" evidence="2 8"/>
<reference evidence="12 13" key="1">
    <citation type="submission" date="2019-06" db="EMBL/GenBank/DDBJ databases">
        <authorList>
            <person name="Jiang L."/>
        </authorList>
    </citation>
    <scope>NUCLEOTIDE SEQUENCE [LARGE SCALE GENOMIC DNA]</scope>
    <source>
        <strain evidence="12 13">YIM 48858</strain>
    </source>
</reference>
<dbReference type="InterPro" id="IPR041121">
    <property type="entry name" value="SDH_C"/>
</dbReference>
<feature type="active site" description="Proton acceptor" evidence="8">
    <location>
        <position position="69"/>
    </location>
</feature>
<dbReference type="GO" id="GO:0005829">
    <property type="term" value="C:cytosol"/>
    <property type="evidence" value="ECO:0007669"/>
    <property type="project" value="TreeGrafter"/>
</dbReference>
<dbReference type="InterPro" id="IPR022893">
    <property type="entry name" value="Shikimate_DH_fam"/>
</dbReference>
<dbReference type="GO" id="GO:0050661">
    <property type="term" value="F:NADP binding"/>
    <property type="evidence" value="ECO:0007669"/>
    <property type="project" value="InterPro"/>
</dbReference>
<dbReference type="InterPro" id="IPR013708">
    <property type="entry name" value="Shikimate_DH-bd_N"/>
</dbReference>
<feature type="domain" description="SDH C-terminal" evidence="11">
    <location>
        <begin position="243"/>
        <end position="271"/>
    </location>
</feature>
<dbReference type="PANTHER" id="PTHR21089">
    <property type="entry name" value="SHIKIMATE DEHYDROGENASE"/>
    <property type="match status" value="1"/>
</dbReference>
<feature type="binding site" evidence="8">
    <location>
        <begin position="18"/>
        <end position="20"/>
    </location>
    <ligand>
        <name>shikimate</name>
        <dbReference type="ChEBI" id="CHEBI:36208"/>
    </ligand>
</feature>
<dbReference type="CDD" id="cd01065">
    <property type="entry name" value="NAD_bind_Shikimate_DH"/>
    <property type="match status" value="1"/>
</dbReference>
<feature type="binding site" evidence="8">
    <location>
        <begin position="131"/>
        <end position="135"/>
    </location>
    <ligand>
        <name>NADP(+)</name>
        <dbReference type="ChEBI" id="CHEBI:58349"/>
    </ligand>
</feature>
<dbReference type="RefSeq" id="WP_139080264.1">
    <property type="nucleotide sequence ID" value="NZ_VDFV01000002.1"/>
</dbReference>
<evidence type="ECO:0000256" key="6">
    <source>
        <dbReference type="ARBA" id="ARBA00023141"/>
    </source>
</evidence>
<feature type="domain" description="Quinate/shikimate 5-dehydrogenase/glutamyl-tRNA reductase" evidence="9">
    <location>
        <begin position="127"/>
        <end position="193"/>
    </location>
</feature>
<dbReference type="HAMAP" id="MF_00222">
    <property type="entry name" value="Shikimate_DH_AroE"/>
    <property type="match status" value="1"/>
</dbReference>
<dbReference type="Gene3D" id="3.40.50.720">
    <property type="entry name" value="NAD(P)-binding Rossmann-like Domain"/>
    <property type="match status" value="1"/>
</dbReference>
<feature type="binding site" evidence="8">
    <location>
        <position position="105"/>
    </location>
    <ligand>
        <name>shikimate</name>
        <dbReference type="ChEBI" id="CHEBI:36208"/>
    </ligand>
</feature>
<dbReference type="SUPFAM" id="SSF51735">
    <property type="entry name" value="NAD(P)-binding Rossmann-fold domains"/>
    <property type="match status" value="1"/>
</dbReference>
<feature type="binding site" evidence="8">
    <location>
        <position position="222"/>
    </location>
    <ligand>
        <name>shikimate</name>
        <dbReference type="ChEBI" id="CHEBI:36208"/>
    </ligand>
</feature>
<feature type="binding site" evidence="8">
    <location>
        <position position="81"/>
    </location>
    <ligand>
        <name>NADP(+)</name>
        <dbReference type="ChEBI" id="CHEBI:58349"/>
    </ligand>
</feature>
<evidence type="ECO:0000259" key="9">
    <source>
        <dbReference type="Pfam" id="PF01488"/>
    </source>
</evidence>
<dbReference type="OrthoDB" id="9792692at2"/>
<dbReference type="UniPathway" id="UPA00053">
    <property type="reaction ID" value="UER00087"/>
</dbReference>
<comment type="caution">
    <text evidence="12">The sequence shown here is derived from an EMBL/GenBank/DDBJ whole genome shotgun (WGS) entry which is preliminary data.</text>
</comment>
<evidence type="ECO:0000256" key="4">
    <source>
        <dbReference type="ARBA" id="ARBA00022857"/>
    </source>
</evidence>
<dbReference type="NCBIfam" id="TIGR00507">
    <property type="entry name" value="aroE"/>
    <property type="match status" value="1"/>
</dbReference>
<dbReference type="Pfam" id="PF08501">
    <property type="entry name" value="Shikimate_dh_N"/>
    <property type="match status" value="1"/>
</dbReference>
<dbReference type="AlphaFoldDB" id="A0A5C4NHK5"/>
<evidence type="ECO:0000313" key="12">
    <source>
        <dbReference type="EMBL" id="TNC74304.1"/>
    </source>
</evidence>
<keyword evidence="4 8" id="KW-0521">NADP</keyword>
<dbReference type="EMBL" id="VDFV01000002">
    <property type="protein sequence ID" value="TNC74304.1"/>
    <property type="molecule type" value="Genomic_DNA"/>
</dbReference>
<dbReference type="SUPFAM" id="SSF53223">
    <property type="entry name" value="Aminoacid dehydrogenase-like, N-terminal domain"/>
    <property type="match status" value="1"/>
</dbReference>
<comment type="function">
    <text evidence="8">Involved in the biosynthesis of the chorismate, which leads to the biosynthesis of aromatic amino acids. Catalyzes the reversible NADPH linked reduction of 3-dehydroshikimate (DHSA) to yield shikimate (SA).</text>
</comment>
<dbReference type="InterPro" id="IPR036291">
    <property type="entry name" value="NAD(P)-bd_dom_sf"/>
</dbReference>
<organism evidence="12 13">
    <name type="scientific">Rubellimicrobium roseum</name>
    <dbReference type="NCBI Taxonomy" id="687525"/>
    <lineage>
        <taxon>Bacteria</taxon>
        <taxon>Pseudomonadati</taxon>
        <taxon>Pseudomonadota</taxon>
        <taxon>Alphaproteobacteria</taxon>
        <taxon>Rhodobacterales</taxon>
        <taxon>Roseobacteraceae</taxon>
        <taxon>Rubellimicrobium</taxon>
    </lineage>
</organism>
<evidence type="ECO:0000259" key="11">
    <source>
        <dbReference type="Pfam" id="PF18317"/>
    </source>
</evidence>
<feature type="binding site" evidence="8">
    <location>
        <position position="220"/>
    </location>
    <ligand>
        <name>NADP(+)</name>
        <dbReference type="ChEBI" id="CHEBI:58349"/>
    </ligand>
</feature>
<keyword evidence="6 8" id="KW-0057">Aromatic amino acid biosynthesis</keyword>
<keyword evidence="3 8" id="KW-0028">Amino-acid biosynthesis</keyword>
<evidence type="ECO:0000256" key="5">
    <source>
        <dbReference type="ARBA" id="ARBA00023002"/>
    </source>
</evidence>
<evidence type="ECO:0000259" key="10">
    <source>
        <dbReference type="Pfam" id="PF08501"/>
    </source>
</evidence>
<comment type="pathway">
    <text evidence="1 8">Metabolic intermediate biosynthesis; chorismate biosynthesis; chorismate from D-erythrose 4-phosphate and phosphoenolpyruvate: step 4/7.</text>
</comment>
<dbReference type="GO" id="GO:0004764">
    <property type="term" value="F:shikimate 3-dehydrogenase (NADP+) activity"/>
    <property type="evidence" value="ECO:0007669"/>
    <property type="project" value="UniProtKB-UniRule"/>
</dbReference>
<feature type="domain" description="Shikimate dehydrogenase substrate binding N-terminal" evidence="10">
    <location>
        <begin position="10"/>
        <end position="91"/>
    </location>
</feature>
<evidence type="ECO:0000256" key="3">
    <source>
        <dbReference type="ARBA" id="ARBA00022605"/>
    </source>
</evidence>
<dbReference type="GO" id="GO:0008652">
    <property type="term" value="P:amino acid biosynthetic process"/>
    <property type="evidence" value="ECO:0007669"/>
    <property type="project" value="UniProtKB-KW"/>
</dbReference>
<accession>A0A5C4NHK5</accession>
<evidence type="ECO:0000256" key="7">
    <source>
        <dbReference type="ARBA" id="ARBA00049442"/>
    </source>
</evidence>
<dbReference type="Pfam" id="PF18317">
    <property type="entry name" value="SDH_C"/>
    <property type="match status" value="1"/>
</dbReference>
<feature type="binding site" evidence="8">
    <location>
        <position position="243"/>
    </location>
    <ligand>
        <name>NADP(+)</name>
        <dbReference type="ChEBI" id="CHEBI:58349"/>
    </ligand>
</feature>
<comment type="similarity">
    <text evidence="8">Belongs to the shikimate dehydrogenase family.</text>
</comment>
<dbReference type="Pfam" id="PF01488">
    <property type="entry name" value="Shikimate_DH"/>
    <property type="match status" value="1"/>
</dbReference>